<feature type="region of interest" description="Disordered" evidence="6">
    <location>
        <begin position="492"/>
        <end position="520"/>
    </location>
</feature>
<keyword evidence="7" id="KW-1133">Transmembrane helix</keyword>
<dbReference type="Pfam" id="PF17802">
    <property type="entry name" value="SpaA"/>
    <property type="match status" value="1"/>
</dbReference>
<dbReference type="GO" id="GO:0007155">
    <property type="term" value="P:cell adhesion"/>
    <property type="evidence" value="ECO:0007669"/>
    <property type="project" value="InterPro"/>
</dbReference>
<feature type="domain" description="SDR-like Ig" evidence="11">
    <location>
        <begin position="206"/>
        <end position="274"/>
    </location>
</feature>
<dbReference type="InterPro" id="IPR041033">
    <property type="entry name" value="SpaA_PFL_dom_1"/>
</dbReference>
<evidence type="ECO:0000259" key="9">
    <source>
        <dbReference type="Pfam" id="PF05738"/>
    </source>
</evidence>
<feature type="compositionally biased region" description="Pro residues" evidence="6">
    <location>
        <begin position="912"/>
        <end position="928"/>
    </location>
</feature>
<evidence type="ECO:0000256" key="6">
    <source>
        <dbReference type="SAM" id="MobiDB-lite"/>
    </source>
</evidence>
<evidence type="ECO:0000256" key="4">
    <source>
        <dbReference type="ARBA" id="ARBA00022729"/>
    </source>
</evidence>
<keyword evidence="3" id="KW-0964">Secreted</keyword>
<dbReference type="SUPFAM" id="SSF49401">
    <property type="entry name" value="Bacterial adhesins"/>
    <property type="match status" value="1"/>
</dbReference>
<evidence type="ECO:0000313" key="12">
    <source>
        <dbReference type="EMBL" id="GAX03097.1"/>
    </source>
</evidence>
<feature type="compositionally biased region" description="Polar residues" evidence="6">
    <location>
        <begin position="957"/>
        <end position="975"/>
    </location>
</feature>
<dbReference type="Proteomes" id="UP000198430">
    <property type="component" value="Unassembled WGS sequence"/>
</dbReference>
<dbReference type="CDD" id="cd00222">
    <property type="entry name" value="CollagenBindB"/>
    <property type="match status" value="2"/>
</dbReference>
<proteinExistence type="predicted"/>
<name>A0A1Z5IMV5_9LACO</name>
<comment type="caution">
    <text evidence="12">The sequence shown here is derived from an EMBL/GenBank/DDBJ whole genome shotgun (WGS) entry which is preliminary data.</text>
</comment>
<dbReference type="Pfam" id="PF05738">
    <property type="entry name" value="Cna_B"/>
    <property type="match status" value="2"/>
</dbReference>
<keyword evidence="13" id="KW-1185">Reference proteome</keyword>
<dbReference type="InterPro" id="IPR013783">
    <property type="entry name" value="Ig-like_fold"/>
</dbReference>
<evidence type="ECO:0000256" key="8">
    <source>
        <dbReference type="SAM" id="SignalP"/>
    </source>
</evidence>
<feature type="domain" description="CNA-B" evidence="9">
    <location>
        <begin position="812"/>
        <end position="888"/>
    </location>
</feature>
<dbReference type="Gene3D" id="2.60.40.1140">
    <property type="entry name" value="Collagen-binding surface protein Cna, B-type domain"/>
    <property type="match status" value="2"/>
</dbReference>
<keyword evidence="7" id="KW-0472">Membrane</keyword>
<protein>
    <submittedName>
        <fullName evidence="12">Cell surface protein</fullName>
    </submittedName>
</protein>
<evidence type="ECO:0000256" key="7">
    <source>
        <dbReference type="SAM" id="Phobius"/>
    </source>
</evidence>
<organism evidence="12 13">
    <name type="scientific">Secundilactobacillus pentosiphilus</name>
    <dbReference type="NCBI Taxonomy" id="1714682"/>
    <lineage>
        <taxon>Bacteria</taxon>
        <taxon>Bacillati</taxon>
        <taxon>Bacillota</taxon>
        <taxon>Bacilli</taxon>
        <taxon>Lactobacillales</taxon>
        <taxon>Lactobacillaceae</taxon>
        <taxon>Secundilactobacillus</taxon>
    </lineage>
</organism>
<dbReference type="Gene3D" id="2.60.40.10">
    <property type="entry name" value="Immunoglobulins"/>
    <property type="match status" value="1"/>
</dbReference>
<dbReference type="EMBL" id="BCMH01000003">
    <property type="protein sequence ID" value="GAX03097.1"/>
    <property type="molecule type" value="Genomic_DNA"/>
</dbReference>
<comment type="subcellular location">
    <subcellularLocation>
        <location evidence="1">Secreted</location>
        <location evidence="1">Cell wall</location>
        <topology evidence="1">Peptidoglycan-anchor</topology>
    </subcellularLocation>
</comment>
<feature type="compositionally biased region" description="Low complexity" evidence="6">
    <location>
        <begin position="929"/>
        <end position="956"/>
    </location>
</feature>
<keyword evidence="2" id="KW-0134">Cell wall</keyword>
<dbReference type="InterPro" id="IPR041171">
    <property type="entry name" value="SDR_Ig"/>
</dbReference>
<keyword evidence="7" id="KW-0812">Transmembrane</keyword>
<keyword evidence="5" id="KW-0572">Peptidoglycan-anchor</keyword>
<evidence type="ECO:0000256" key="3">
    <source>
        <dbReference type="ARBA" id="ARBA00022525"/>
    </source>
</evidence>
<evidence type="ECO:0000259" key="11">
    <source>
        <dbReference type="Pfam" id="PF17961"/>
    </source>
</evidence>
<dbReference type="Pfam" id="PF17961">
    <property type="entry name" value="Big_8"/>
    <property type="match status" value="1"/>
</dbReference>
<feature type="compositionally biased region" description="Polar residues" evidence="6">
    <location>
        <begin position="996"/>
        <end position="1014"/>
    </location>
</feature>
<dbReference type="SUPFAM" id="SSF49478">
    <property type="entry name" value="Cna protein B-type domain"/>
    <property type="match status" value="3"/>
</dbReference>
<dbReference type="InterPro" id="IPR008454">
    <property type="entry name" value="Collagen-bd_Cna-like_B-typ_dom"/>
</dbReference>
<evidence type="ECO:0000313" key="13">
    <source>
        <dbReference type="Proteomes" id="UP000198430"/>
    </source>
</evidence>
<keyword evidence="4 8" id="KW-0732">Signal</keyword>
<feature type="domain" description="CNA-B" evidence="9">
    <location>
        <begin position="706"/>
        <end position="781"/>
    </location>
</feature>
<feature type="region of interest" description="Disordered" evidence="6">
    <location>
        <begin position="900"/>
        <end position="1014"/>
    </location>
</feature>
<feature type="domain" description="SpaA-like prealbumin fold" evidence="10">
    <location>
        <begin position="605"/>
        <end position="662"/>
    </location>
</feature>
<sequence length="1039" mass="110666">MDYFTKKGDISVKKFLLAVSFLLAMLTLLILPVTANATANNVSVNTAVATGSTGSSKCMYLANLGKNTNTVNSSVEPRTTTKASQATVTDEQSEKPNTATTNDQAQKPATTTPDVTMTQDPTVKAEKTESNHSNESFKEVVAPAVFVPEISYKSGETGKDISSDVTVNQQLTDINGNNIDGNYQKDIHDGDFVHFLSNFTINDTAVRQIKNGDYFSVKLPDQIVFTDTSVFPLIDKHLSGNPEIGSYQLVKIGDTQKLVKVAFNDYLEKNTGVTDVSATIDTRGKVTEGQKTISYQQGGTVPLDVKPAPNGQPVSGDPYQGKGPIVKEGYQVLDDNGRPTGEVNWTLNVNIDAIADALGTGTVSADHVMKNAVVYDNLTPGQTVSQDSTPRLGVPIYLRDQDGNVLSTTDTVLGVNVGQNVSLADVAAANGDESTDNVTFTQFNDYVKSHLGSYGFFKQTSNGNVYGQSYTAGQYTFIMNVGDLGVKDSAGNQLSLTQPTSGSNEDQVRDKVPSEGAANVGQTVDGYHNLLKATGNSGIAGLHIEFRMNEDASTTHDLSNTAIVAHDNTQATSNHYTIQYSGTDSDVELTIAQGVIEIQKYGTDKDSKGDYSKLAGAEFKITNATGIIVADLTTDDSGSAQTNPLLSGTYTITEVKPASGYQNTLLDDGAGNVLGDGKSYTITIDRNIDKHGVLVNIFNKKNTTNIEVTKTWSGVPTGTETPTVTVTLYANGKSTGKTLTLTSDNQYKGSFTDLDVTDVNGKVIAYTVKELTKVADYIAENGGIAVVINGKAELVNKFIPPIVPPVKPKTNVNVAKIWKGVPTGTQAPDITVTLLVNGEVTTKTLLLTNGNHYTGRFTDLDVTDANGNIIIYSVKETPVAGFTAENDGVATAVDGTATLVNDYDVPGKPEKPQTPPTPPVTPPTPENPNTPNIPETPITPEEPKTPNVPETPVTTTDQNRASTPMPSKNRVNTPVTRVKATQVHGNAVVKPRKQDNVQPQSTEAKLPQTSEKQSSSVALIGIALLLMLFVPTTLLKKNA</sequence>
<evidence type="ECO:0000256" key="1">
    <source>
        <dbReference type="ARBA" id="ARBA00004168"/>
    </source>
</evidence>
<dbReference type="NCBIfam" id="TIGR01167">
    <property type="entry name" value="LPXTG_anchor"/>
    <property type="match status" value="1"/>
</dbReference>
<feature type="compositionally biased region" description="Polar residues" evidence="6">
    <location>
        <begin position="492"/>
        <end position="505"/>
    </location>
</feature>
<feature type="transmembrane region" description="Helical" evidence="7">
    <location>
        <begin position="1017"/>
        <end position="1035"/>
    </location>
</feature>
<feature type="region of interest" description="Disordered" evidence="6">
    <location>
        <begin position="69"/>
        <end position="118"/>
    </location>
</feature>
<evidence type="ECO:0000256" key="5">
    <source>
        <dbReference type="ARBA" id="ARBA00023088"/>
    </source>
</evidence>
<accession>A0A1Z5IMV5</accession>
<evidence type="ECO:0000256" key="2">
    <source>
        <dbReference type="ARBA" id="ARBA00022512"/>
    </source>
</evidence>
<evidence type="ECO:0000259" key="10">
    <source>
        <dbReference type="Pfam" id="PF17802"/>
    </source>
</evidence>
<dbReference type="InterPro" id="IPR008966">
    <property type="entry name" value="Adhesion_dom_sf"/>
</dbReference>
<dbReference type="InterPro" id="IPR011252">
    <property type="entry name" value="Fibrogen-bd_dom1"/>
</dbReference>
<feature type="signal peptide" evidence="8">
    <location>
        <begin position="1"/>
        <end position="37"/>
    </location>
</feature>
<dbReference type="Gene3D" id="2.60.40.1280">
    <property type="match status" value="1"/>
</dbReference>
<reference evidence="12 13" key="1">
    <citation type="submission" date="2015-11" db="EMBL/GenBank/DDBJ databases">
        <title>Draft genome sequences of new species of the genus Lactobacillus isolated from orchardgrass silage.</title>
        <authorList>
            <person name="Tohno M."/>
            <person name="Tanizawa Y."/>
            <person name="Arita M."/>
        </authorList>
    </citation>
    <scope>NUCLEOTIDE SEQUENCE [LARGE SCALE GENOMIC DNA]</scope>
    <source>
        <strain evidence="12 13">IWT140</strain>
    </source>
</reference>
<feature type="chain" id="PRO_5013346294" evidence="8">
    <location>
        <begin position="38"/>
        <end position="1039"/>
    </location>
</feature>
<dbReference type="AlphaFoldDB" id="A0A1Z5IMV5"/>
<gene>
    <name evidence="12" type="ORF">IWT140_00695</name>
</gene>